<accession>A0A0F9RJV5</accession>
<comment type="caution">
    <text evidence="1">The sequence shown here is derived from an EMBL/GenBank/DDBJ whole genome shotgun (WGS) entry which is preliminary data.</text>
</comment>
<protein>
    <submittedName>
        <fullName evidence="1">Uncharacterized protein</fullName>
    </submittedName>
</protein>
<proteinExistence type="predicted"/>
<gene>
    <name evidence="1" type="ORF">LCGC14_0568860</name>
</gene>
<name>A0A0F9RJV5_9ZZZZ</name>
<sequence length="269" mass="27419">MASDNVENTATIAAGVTDGDDIFFVQGATNVTGNIDKSGLGANGLGKVHLAHPWVADVGTSGTPFKAEISADSDSIFDNKAGGGTFFYAIDGSADVCDLVRSSGPGTRRTVLQTIGTATVVECASGIVDVNTPVAATTVRISGTGLVNMPDSSSTDPTLVEIGGGSWVTERGATTLTVWGGGADVNAGTNTFGTVNLHGGTAMWRQSGTITALNWLGPLGVFDTSKLGRAMTITTVTVWAGVDQNALHDLIANPLITITNPVVYRMGNA</sequence>
<dbReference type="EMBL" id="LAZR01000831">
    <property type="protein sequence ID" value="KKN56800.1"/>
    <property type="molecule type" value="Genomic_DNA"/>
</dbReference>
<organism evidence="1">
    <name type="scientific">marine sediment metagenome</name>
    <dbReference type="NCBI Taxonomy" id="412755"/>
    <lineage>
        <taxon>unclassified sequences</taxon>
        <taxon>metagenomes</taxon>
        <taxon>ecological metagenomes</taxon>
    </lineage>
</organism>
<evidence type="ECO:0000313" key="1">
    <source>
        <dbReference type="EMBL" id="KKN56800.1"/>
    </source>
</evidence>
<reference evidence="1" key="1">
    <citation type="journal article" date="2015" name="Nature">
        <title>Complex archaea that bridge the gap between prokaryotes and eukaryotes.</title>
        <authorList>
            <person name="Spang A."/>
            <person name="Saw J.H."/>
            <person name="Jorgensen S.L."/>
            <person name="Zaremba-Niedzwiedzka K."/>
            <person name="Martijn J."/>
            <person name="Lind A.E."/>
            <person name="van Eijk R."/>
            <person name="Schleper C."/>
            <person name="Guy L."/>
            <person name="Ettema T.J."/>
        </authorList>
    </citation>
    <scope>NUCLEOTIDE SEQUENCE</scope>
</reference>
<dbReference type="AlphaFoldDB" id="A0A0F9RJV5"/>